<proteinExistence type="predicted"/>
<dbReference type="GeneID" id="111025603"/>
<evidence type="ECO:0000259" key="1">
    <source>
        <dbReference type="Pfam" id="PF03108"/>
    </source>
</evidence>
<dbReference type="Pfam" id="PF03108">
    <property type="entry name" value="DBD_Tnp_Mut"/>
    <property type="match status" value="1"/>
</dbReference>
<sequence length="264" mass="30429">MVSTNAWCATCQASWSREMARTDDEVGLSMKDIAIGSTFRSKEELQFKLSVFAMRVNFEYHVKKSTKSLYPIGCSEDGCKWSPHVRKIQGSDIFLISTFYEVHSCIREVMKHDHRQAQSRVVGQIIKSNFEDVSCRYRPKDIVNDMQKNYYVNIRYALMGSPKKSYTLLRKYVEALKSVNSGMVFPLKLEHDKYFQYALMALGCSIRGFRSCICVVLVIDDAHLKEKYKGVILKISFVDGNNHICPLALGIVDRETDNPWTWFL</sequence>
<evidence type="ECO:0000313" key="3">
    <source>
        <dbReference type="RefSeq" id="XP_022159183.1"/>
    </source>
</evidence>
<dbReference type="AlphaFoldDB" id="A0A6J1DY41"/>
<dbReference type="OrthoDB" id="683469at2759"/>
<reference evidence="3" key="1">
    <citation type="submission" date="2025-08" db="UniProtKB">
        <authorList>
            <consortium name="RefSeq"/>
        </authorList>
    </citation>
    <scope>IDENTIFICATION</scope>
    <source>
        <strain evidence="3">OHB3-1</strain>
    </source>
</reference>
<dbReference type="InterPro" id="IPR004332">
    <property type="entry name" value="Transposase_MuDR"/>
</dbReference>
<dbReference type="KEGG" id="mcha:111025603"/>
<evidence type="ECO:0000313" key="2">
    <source>
        <dbReference type="Proteomes" id="UP000504603"/>
    </source>
</evidence>
<keyword evidence="2" id="KW-1185">Reference proteome</keyword>
<accession>A0A6J1DY41</accession>
<dbReference type="PANTHER" id="PTHR31973:SF113">
    <property type="entry name" value="PROTEIN FAR1-RELATED SEQUENCE 5-LIKE"/>
    <property type="match status" value="1"/>
</dbReference>
<protein>
    <submittedName>
        <fullName evidence="3">Uncharacterized protein LOC111025603</fullName>
    </submittedName>
</protein>
<dbReference type="PANTHER" id="PTHR31973">
    <property type="entry name" value="POLYPROTEIN, PUTATIVE-RELATED"/>
    <property type="match status" value="1"/>
</dbReference>
<name>A0A6J1DY41_MOMCH</name>
<feature type="domain" description="Transposase MuDR plant" evidence="1">
    <location>
        <begin position="34"/>
        <end position="95"/>
    </location>
</feature>
<dbReference type="RefSeq" id="XP_022159183.1">
    <property type="nucleotide sequence ID" value="XM_022303491.1"/>
</dbReference>
<organism evidence="2 3">
    <name type="scientific">Momordica charantia</name>
    <name type="common">Bitter gourd</name>
    <name type="synonym">Balsam pear</name>
    <dbReference type="NCBI Taxonomy" id="3673"/>
    <lineage>
        <taxon>Eukaryota</taxon>
        <taxon>Viridiplantae</taxon>
        <taxon>Streptophyta</taxon>
        <taxon>Embryophyta</taxon>
        <taxon>Tracheophyta</taxon>
        <taxon>Spermatophyta</taxon>
        <taxon>Magnoliopsida</taxon>
        <taxon>eudicotyledons</taxon>
        <taxon>Gunneridae</taxon>
        <taxon>Pentapetalae</taxon>
        <taxon>rosids</taxon>
        <taxon>fabids</taxon>
        <taxon>Cucurbitales</taxon>
        <taxon>Cucurbitaceae</taxon>
        <taxon>Momordiceae</taxon>
        <taxon>Momordica</taxon>
    </lineage>
</organism>
<dbReference type="Proteomes" id="UP000504603">
    <property type="component" value="Unplaced"/>
</dbReference>
<gene>
    <name evidence="3" type="primary">LOC111025603</name>
</gene>